<organism evidence="1 2">
    <name type="scientific">Hathewaya limosa</name>
    <name type="common">Clostridium limosum</name>
    <dbReference type="NCBI Taxonomy" id="1536"/>
    <lineage>
        <taxon>Bacteria</taxon>
        <taxon>Bacillati</taxon>
        <taxon>Bacillota</taxon>
        <taxon>Clostridia</taxon>
        <taxon>Eubacteriales</taxon>
        <taxon>Clostridiaceae</taxon>
        <taxon>Hathewaya</taxon>
    </lineage>
</organism>
<keyword evidence="2" id="KW-1185">Reference proteome</keyword>
<protein>
    <submittedName>
        <fullName evidence="1">Uncharacterized protein</fullName>
    </submittedName>
</protein>
<reference evidence="1 2" key="1">
    <citation type="submission" date="2023-07" db="EMBL/GenBank/DDBJ databases">
        <title>Genomic Encyclopedia of Type Strains, Phase IV (KMG-IV): sequencing the most valuable type-strain genomes for metagenomic binning, comparative biology and taxonomic classification.</title>
        <authorList>
            <person name="Goeker M."/>
        </authorList>
    </citation>
    <scope>NUCLEOTIDE SEQUENCE [LARGE SCALE GENOMIC DNA]</scope>
    <source>
        <strain evidence="1 2">DSM 1400</strain>
    </source>
</reference>
<sequence>MKKTKPLELQQIQNQYIFVPAKNSFISNTQAQAYGVVGCDGNIGYVLESLYKTPTSFNIQITPLPFSYKLYINGIFVQEVQANTKYNNTPEVLTNVVQSVPININLFFNIPSWYTITQDSVTFLISANPVGVKDIISINSTLILGKVSLTSSYDISEYSVNPKLFSIQYEINLSISQGIKLYDVQLDAFYPPSCIFVNAAENNNLVNVTNESGEVIYPLQNEIDATSEKVNIQYTYNLLQYKNTPLSIGALEQNHAILSLRTVLNIENKSIFETSTLQNSNQEKLTCAYVDKVFGKCTQYLCYPNIPIPVVNGYNFKNIKFETPVIVEDSLTIEPSTCQDNFSEIKYTFQIPYTIIYTQTKCTEVNTTILTGTLPQKSISIILYTPKNEGSNYNVVLQSELENMNYNSNTSEATACIGVTTLSIGKVMTLINNLGKCDFVYCCPNCSN</sequence>
<proteinExistence type="predicted"/>
<accession>A0ABU0JQU4</accession>
<name>A0ABU0JQU4_HATLI</name>
<comment type="caution">
    <text evidence="1">The sequence shown here is derived from an EMBL/GenBank/DDBJ whole genome shotgun (WGS) entry which is preliminary data.</text>
</comment>
<dbReference type="RefSeq" id="WP_307355503.1">
    <property type="nucleotide sequence ID" value="NZ_BAAACJ010000017.1"/>
</dbReference>
<dbReference type="Proteomes" id="UP001224418">
    <property type="component" value="Unassembled WGS sequence"/>
</dbReference>
<evidence type="ECO:0000313" key="1">
    <source>
        <dbReference type="EMBL" id="MDQ0479466.1"/>
    </source>
</evidence>
<dbReference type="EMBL" id="JAUSWN010000008">
    <property type="protein sequence ID" value="MDQ0479466.1"/>
    <property type="molecule type" value="Genomic_DNA"/>
</dbReference>
<evidence type="ECO:0000313" key="2">
    <source>
        <dbReference type="Proteomes" id="UP001224418"/>
    </source>
</evidence>
<gene>
    <name evidence="1" type="ORF">QOZ93_001207</name>
</gene>